<dbReference type="GO" id="GO:0005576">
    <property type="term" value="C:extracellular region"/>
    <property type="evidence" value="ECO:0007669"/>
    <property type="project" value="UniProtKB-SubCell"/>
</dbReference>
<dbReference type="PANTHER" id="PTHR31265:SF22">
    <property type="entry name" value="DUF642 DOMAIN-CONTAINING PROTEIN"/>
    <property type="match status" value="1"/>
</dbReference>
<dbReference type="Proteomes" id="UP000834106">
    <property type="component" value="Chromosome 8"/>
</dbReference>
<gene>
    <name evidence="8" type="ORF">FPE_LOCUS13090</name>
</gene>
<evidence type="ECO:0000256" key="2">
    <source>
        <dbReference type="ARBA" id="ARBA00004613"/>
    </source>
</evidence>
<evidence type="ECO:0000259" key="7">
    <source>
        <dbReference type="Pfam" id="PF04862"/>
    </source>
</evidence>
<dbReference type="InterPro" id="IPR052437">
    <property type="entry name" value="Pectin_Meth_Modulator"/>
</dbReference>
<protein>
    <recommendedName>
        <fullName evidence="7">DUF642 domain-containing protein</fullName>
    </recommendedName>
</protein>
<dbReference type="AlphaFoldDB" id="A0AAD1ZDU0"/>
<reference evidence="8" key="1">
    <citation type="submission" date="2023-05" db="EMBL/GenBank/DDBJ databases">
        <authorList>
            <person name="Huff M."/>
        </authorList>
    </citation>
    <scope>NUCLEOTIDE SEQUENCE</scope>
</reference>
<feature type="signal peptide" evidence="6">
    <location>
        <begin position="1"/>
        <end position="22"/>
    </location>
</feature>
<dbReference type="PANTHER" id="PTHR31265">
    <property type="entry name" value="OS02G0527500 PROTEIN-RELATED"/>
    <property type="match status" value="1"/>
</dbReference>
<evidence type="ECO:0000256" key="6">
    <source>
        <dbReference type="SAM" id="SignalP"/>
    </source>
</evidence>
<feature type="chain" id="PRO_5042192438" description="DUF642 domain-containing protein" evidence="6">
    <location>
        <begin position="23"/>
        <end position="238"/>
    </location>
</feature>
<dbReference type="Pfam" id="PF04862">
    <property type="entry name" value="DUF642"/>
    <property type="match status" value="1"/>
</dbReference>
<keyword evidence="5" id="KW-0325">Glycoprotein</keyword>
<evidence type="ECO:0000256" key="1">
    <source>
        <dbReference type="ARBA" id="ARBA00004196"/>
    </source>
</evidence>
<comment type="subcellular location">
    <subcellularLocation>
        <location evidence="1">Cell envelope</location>
    </subcellularLocation>
    <subcellularLocation>
        <location evidence="2">Secreted</location>
    </subcellularLocation>
</comment>
<dbReference type="InterPro" id="IPR006946">
    <property type="entry name" value="DGR2-like_dom"/>
</dbReference>
<evidence type="ECO:0000313" key="9">
    <source>
        <dbReference type="Proteomes" id="UP000834106"/>
    </source>
</evidence>
<proteinExistence type="predicted"/>
<feature type="domain" description="DUF642" evidence="7">
    <location>
        <begin position="30"/>
        <end position="105"/>
    </location>
</feature>
<evidence type="ECO:0000256" key="3">
    <source>
        <dbReference type="ARBA" id="ARBA00022525"/>
    </source>
</evidence>
<keyword evidence="4 6" id="KW-0732">Signal</keyword>
<evidence type="ECO:0000256" key="4">
    <source>
        <dbReference type="ARBA" id="ARBA00022729"/>
    </source>
</evidence>
<organism evidence="8 9">
    <name type="scientific">Fraxinus pennsylvanica</name>
    <dbReference type="NCBI Taxonomy" id="56036"/>
    <lineage>
        <taxon>Eukaryota</taxon>
        <taxon>Viridiplantae</taxon>
        <taxon>Streptophyta</taxon>
        <taxon>Embryophyta</taxon>
        <taxon>Tracheophyta</taxon>
        <taxon>Spermatophyta</taxon>
        <taxon>Magnoliopsida</taxon>
        <taxon>eudicotyledons</taxon>
        <taxon>Gunneridae</taxon>
        <taxon>Pentapetalae</taxon>
        <taxon>asterids</taxon>
        <taxon>lamiids</taxon>
        <taxon>Lamiales</taxon>
        <taxon>Oleaceae</taxon>
        <taxon>Oleeae</taxon>
        <taxon>Fraxinus</taxon>
    </lineage>
</organism>
<evidence type="ECO:0000256" key="5">
    <source>
        <dbReference type="ARBA" id="ARBA00023180"/>
    </source>
</evidence>
<name>A0AAD1ZDU0_9LAMI</name>
<keyword evidence="9" id="KW-1185">Reference proteome</keyword>
<evidence type="ECO:0000313" key="8">
    <source>
        <dbReference type="EMBL" id="CAI9765660.1"/>
    </source>
</evidence>
<keyword evidence="3" id="KW-0964">Secreted</keyword>
<sequence length="238" mass="25801">MASFLAVSLVFIFSLCSSLASATNPPVLDGLLDNGNFEMGPKPSNLNKTVIIGKYSLPKWIISGIVEYISGEPQPGGFYFAVPHGVHAVRLGNEASISQYIRNLKPGHASGPESSGAMWEVLGSLNNFLLESPVVEDPSMELVENMGNAPTVIHDVLPENPTVVVPENIPPIAPAVDAGNGMPPIFNPNDRRLAIQFLAKRLRNEPLEENCFHEINFYDFPHLAGTNNINVIVFAMIL</sequence>
<dbReference type="EMBL" id="OU503043">
    <property type="protein sequence ID" value="CAI9765660.1"/>
    <property type="molecule type" value="Genomic_DNA"/>
</dbReference>
<accession>A0AAD1ZDU0</accession>